<dbReference type="InterPro" id="IPR018108">
    <property type="entry name" value="MCP_transmembrane"/>
</dbReference>
<evidence type="ECO:0008006" key="16">
    <source>
        <dbReference type="Google" id="ProtNLM"/>
    </source>
</evidence>
<comment type="similarity">
    <text evidence="2">Belongs to the mitochondrial carrier (TC 2.A.29) family.</text>
</comment>
<keyword evidence="3" id="KW-0813">Transport</keyword>
<dbReference type="GO" id="GO:0015093">
    <property type="term" value="F:ferrous iron transmembrane transporter activity"/>
    <property type="evidence" value="ECO:0007669"/>
    <property type="project" value="TreeGrafter"/>
</dbReference>
<evidence type="ECO:0000256" key="11">
    <source>
        <dbReference type="ARBA" id="ARBA00023136"/>
    </source>
</evidence>
<keyword evidence="6" id="KW-0999">Mitochondrion inner membrane</keyword>
<feature type="region of interest" description="Disordered" evidence="14">
    <location>
        <begin position="1"/>
        <end position="40"/>
    </location>
</feature>
<dbReference type="AlphaFoldDB" id="A0A8C4LPE6"/>
<evidence type="ECO:0000256" key="5">
    <source>
        <dbReference type="ARBA" id="ARBA00022692"/>
    </source>
</evidence>
<keyword evidence="8" id="KW-0408">Iron</keyword>
<evidence type="ECO:0000256" key="13">
    <source>
        <dbReference type="ARBA" id="ARBA00037402"/>
    </source>
</evidence>
<evidence type="ECO:0000256" key="10">
    <source>
        <dbReference type="ARBA" id="ARBA00023128"/>
    </source>
</evidence>
<comment type="subcellular location">
    <subcellularLocation>
        <location evidence="1">Mitochondrion inner membrane</location>
        <topology evidence="1">Multi-pass membrane protein</topology>
    </subcellularLocation>
</comment>
<dbReference type="PANTHER" id="PTHR45758">
    <property type="entry name" value="MITOFERRIN-1-RELATED"/>
    <property type="match status" value="1"/>
</dbReference>
<proteinExistence type="inferred from homology"/>
<evidence type="ECO:0000256" key="1">
    <source>
        <dbReference type="ARBA" id="ARBA00004448"/>
    </source>
</evidence>
<comment type="catalytic activity">
    <reaction evidence="12">
        <text>Fe(2+)(in) = Fe(2+)(out)</text>
        <dbReference type="Rhea" id="RHEA:28486"/>
        <dbReference type="ChEBI" id="CHEBI:29033"/>
    </reaction>
</comment>
<dbReference type="PANTHER" id="PTHR45758:SF20">
    <property type="entry name" value="MITOFERRIN-2"/>
    <property type="match status" value="1"/>
</dbReference>
<dbReference type="SUPFAM" id="SSF103506">
    <property type="entry name" value="Mitochondrial carrier"/>
    <property type="match status" value="1"/>
</dbReference>
<evidence type="ECO:0000256" key="2">
    <source>
        <dbReference type="ARBA" id="ARBA00006375"/>
    </source>
</evidence>
<evidence type="ECO:0000256" key="7">
    <source>
        <dbReference type="ARBA" id="ARBA00022989"/>
    </source>
</evidence>
<accession>A0A8C4LPE6</accession>
<evidence type="ECO:0000256" key="6">
    <source>
        <dbReference type="ARBA" id="ARBA00022792"/>
    </source>
</evidence>
<keyword evidence="4" id="KW-0410">Iron transport</keyword>
<dbReference type="Pfam" id="PF00153">
    <property type="entry name" value="Mito_carr"/>
    <property type="match status" value="1"/>
</dbReference>
<dbReference type="InterPro" id="IPR023395">
    <property type="entry name" value="MCP_dom_sf"/>
</dbReference>
<reference evidence="15" key="1">
    <citation type="submission" date="2023-03" db="UniProtKB">
        <authorList>
            <consortium name="Ensembl"/>
        </authorList>
    </citation>
    <scope>IDENTIFICATION</scope>
</reference>
<evidence type="ECO:0000256" key="9">
    <source>
        <dbReference type="ARBA" id="ARBA00023065"/>
    </source>
</evidence>
<evidence type="ECO:0000313" key="15">
    <source>
        <dbReference type="Ensembl" id="ENSEASP00005014510.1"/>
    </source>
</evidence>
<organism evidence="15">
    <name type="scientific">Equus asinus asinus</name>
    <dbReference type="NCBI Taxonomy" id="83772"/>
    <lineage>
        <taxon>Eukaryota</taxon>
        <taxon>Metazoa</taxon>
        <taxon>Chordata</taxon>
        <taxon>Craniata</taxon>
        <taxon>Vertebrata</taxon>
        <taxon>Euteleostomi</taxon>
        <taxon>Mammalia</taxon>
        <taxon>Eutheria</taxon>
        <taxon>Laurasiatheria</taxon>
        <taxon>Perissodactyla</taxon>
        <taxon>Equidae</taxon>
        <taxon>Equus</taxon>
    </lineage>
</organism>
<dbReference type="GO" id="GO:0005743">
    <property type="term" value="C:mitochondrial inner membrane"/>
    <property type="evidence" value="ECO:0007669"/>
    <property type="project" value="UniProtKB-SubCell"/>
</dbReference>
<evidence type="ECO:0000256" key="12">
    <source>
        <dbReference type="ARBA" id="ARBA00036243"/>
    </source>
</evidence>
<name>A0A8C4LPE6_EQUAS</name>
<keyword evidence="11" id="KW-0472">Membrane</keyword>
<evidence type="ECO:0000256" key="4">
    <source>
        <dbReference type="ARBA" id="ARBA00022496"/>
    </source>
</evidence>
<comment type="function">
    <text evidence="13">Mitochondrial iron transporter that mediates iron uptake. Probably required for heme synthesis of hemoproteins and Fe-S cluster assembly in non-erythroid cells.</text>
</comment>
<dbReference type="GO" id="GO:0048250">
    <property type="term" value="P:iron import into the mitochondrion"/>
    <property type="evidence" value="ECO:0007669"/>
    <property type="project" value="TreeGrafter"/>
</dbReference>
<sequence length="81" mass="7971">GGGGGGGSGGGGGGRRSWPGWMELEGRGAGGDPDSGPDYEALPAGATVTTHMVAGAVAGILEHCVMYPVDCVKPYIKEVII</sequence>
<keyword evidence="7" id="KW-1133">Transmembrane helix</keyword>
<protein>
    <recommendedName>
        <fullName evidence="16">Mitoferrin-1</fullName>
    </recommendedName>
</protein>
<keyword evidence="10" id="KW-0496">Mitochondrion</keyword>
<dbReference type="Ensembl" id="ENSEAST00005015765.1">
    <property type="protein sequence ID" value="ENSEASP00005014510.1"/>
    <property type="gene ID" value="ENSEASG00005010102.1"/>
</dbReference>
<evidence type="ECO:0000256" key="3">
    <source>
        <dbReference type="ARBA" id="ARBA00022448"/>
    </source>
</evidence>
<evidence type="ECO:0000256" key="14">
    <source>
        <dbReference type="SAM" id="MobiDB-lite"/>
    </source>
</evidence>
<evidence type="ECO:0000256" key="8">
    <source>
        <dbReference type="ARBA" id="ARBA00023004"/>
    </source>
</evidence>
<keyword evidence="9" id="KW-0406">Ion transport</keyword>
<keyword evidence="5" id="KW-0812">Transmembrane</keyword>
<feature type="compositionally biased region" description="Gly residues" evidence="14">
    <location>
        <begin position="1"/>
        <end position="15"/>
    </location>
</feature>